<protein>
    <recommendedName>
        <fullName evidence="1">Cyanovirin-N domain-containing protein</fullName>
    </recommendedName>
</protein>
<dbReference type="Pfam" id="PF08881">
    <property type="entry name" value="CVNH"/>
    <property type="match status" value="1"/>
</dbReference>
<dbReference type="EMBL" id="VFLP01000019">
    <property type="protein sequence ID" value="TRX94759.1"/>
    <property type="molecule type" value="Genomic_DNA"/>
</dbReference>
<organism evidence="2 3">
    <name type="scientific">Xylaria flabelliformis</name>
    <dbReference type="NCBI Taxonomy" id="2512241"/>
    <lineage>
        <taxon>Eukaryota</taxon>
        <taxon>Fungi</taxon>
        <taxon>Dikarya</taxon>
        <taxon>Ascomycota</taxon>
        <taxon>Pezizomycotina</taxon>
        <taxon>Sordariomycetes</taxon>
        <taxon>Xylariomycetidae</taxon>
        <taxon>Xylariales</taxon>
        <taxon>Xylariaceae</taxon>
        <taxon>Xylaria</taxon>
    </lineage>
</organism>
<dbReference type="AlphaFoldDB" id="A0A553I3H9"/>
<dbReference type="OrthoDB" id="2947935at2759"/>
<dbReference type="InterPro" id="IPR036673">
    <property type="entry name" value="Cyanovirin-N_sf"/>
</dbReference>
<evidence type="ECO:0000313" key="2">
    <source>
        <dbReference type="EMBL" id="TRX94759.1"/>
    </source>
</evidence>
<dbReference type="Proteomes" id="UP000319160">
    <property type="component" value="Unassembled WGS sequence"/>
</dbReference>
<feature type="domain" description="Cyanovirin-N" evidence="1">
    <location>
        <begin position="38"/>
        <end position="140"/>
    </location>
</feature>
<keyword evidence="3" id="KW-1185">Reference proteome</keyword>
<dbReference type="SUPFAM" id="SSF51322">
    <property type="entry name" value="Cyanovirin-N"/>
    <property type="match status" value="1"/>
</dbReference>
<sequence length="146" mass="15867">MHFLATVAVALARGVFVPRDAFNILGSAHLSTNGTFKSFADSCTTYSVHQLNHDAWLGASCRAHDGSQPYSSLNLNLCIANDLGKMVARDYGNFAETCNRMLIHGARPILYAFCDNGSYAEESVIDLGGFIDNDNGHVRCFSHYAA</sequence>
<comment type="caution">
    <text evidence="2">The sequence shown here is derived from an EMBL/GenBank/DDBJ whole genome shotgun (WGS) entry which is preliminary data.</text>
</comment>
<evidence type="ECO:0000313" key="3">
    <source>
        <dbReference type="Proteomes" id="UP000319160"/>
    </source>
</evidence>
<gene>
    <name evidence="2" type="ORF">FHL15_004220</name>
</gene>
<reference evidence="3" key="1">
    <citation type="submission" date="2019-06" db="EMBL/GenBank/DDBJ databases">
        <title>Draft genome sequence of the griseofulvin-producing fungus Xylaria cubensis strain G536.</title>
        <authorList>
            <person name="Mead M.E."/>
            <person name="Raja H.A."/>
            <person name="Steenwyk J.L."/>
            <person name="Knowles S.L."/>
            <person name="Oberlies N.H."/>
            <person name="Rokas A."/>
        </authorList>
    </citation>
    <scope>NUCLEOTIDE SEQUENCE [LARGE SCALE GENOMIC DNA]</scope>
    <source>
        <strain evidence="3">G536</strain>
    </source>
</reference>
<proteinExistence type="predicted"/>
<accession>A0A553I3H9</accession>
<dbReference type="InterPro" id="IPR011058">
    <property type="entry name" value="Cyanovirin-N"/>
</dbReference>
<evidence type="ECO:0000259" key="1">
    <source>
        <dbReference type="SMART" id="SM01111"/>
    </source>
</evidence>
<name>A0A553I3H9_9PEZI</name>
<dbReference type="SMART" id="SM01111">
    <property type="entry name" value="CVNH"/>
    <property type="match status" value="1"/>
</dbReference>
<dbReference type="STRING" id="2512241.A0A553I3H9"/>
<dbReference type="Gene3D" id="2.30.60.10">
    <property type="entry name" value="Cyanovirin-N"/>
    <property type="match status" value="1"/>
</dbReference>